<dbReference type="KEGG" id="fla:SY85_14745"/>
<accession>A0A172TWV9</accession>
<feature type="transmembrane region" description="Helical" evidence="7">
    <location>
        <begin position="91"/>
        <end position="109"/>
    </location>
</feature>
<evidence type="ECO:0000256" key="6">
    <source>
        <dbReference type="ARBA" id="ARBA00023136"/>
    </source>
</evidence>
<evidence type="ECO:0000256" key="1">
    <source>
        <dbReference type="ARBA" id="ARBA00004651"/>
    </source>
</evidence>
<evidence type="ECO:0000256" key="3">
    <source>
        <dbReference type="ARBA" id="ARBA00022475"/>
    </source>
</evidence>
<feature type="transmembrane region" description="Helical" evidence="7">
    <location>
        <begin position="116"/>
        <end position="135"/>
    </location>
</feature>
<evidence type="ECO:0008006" key="10">
    <source>
        <dbReference type="Google" id="ProtNLM"/>
    </source>
</evidence>
<evidence type="ECO:0000256" key="2">
    <source>
        <dbReference type="ARBA" id="ARBA00006679"/>
    </source>
</evidence>
<proteinExistence type="inferred from homology"/>
<gene>
    <name evidence="8" type="ORF">SY85_14745</name>
</gene>
<keyword evidence="5 7" id="KW-1133">Transmembrane helix</keyword>
<evidence type="ECO:0000256" key="4">
    <source>
        <dbReference type="ARBA" id="ARBA00022692"/>
    </source>
</evidence>
<dbReference type="Proteomes" id="UP000077177">
    <property type="component" value="Chromosome"/>
</dbReference>
<reference evidence="9" key="1">
    <citation type="submission" date="2015-01" db="EMBL/GenBank/DDBJ databases">
        <title>Flavisolibacter sp./LCS9/ whole genome sequencing.</title>
        <authorList>
            <person name="Kim M.K."/>
            <person name="Srinivasan S."/>
            <person name="Lee J.-J."/>
        </authorList>
    </citation>
    <scope>NUCLEOTIDE SEQUENCE [LARGE SCALE GENOMIC DNA]</scope>
    <source>
        <strain evidence="9">LCS9</strain>
    </source>
</reference>
<feature type="transmembrane region" description="Helical" evidence="7">
    <location>
        <begin position="61"/>
        <end position="85"/>
    </location>
</feature>
<dbReference type="AlphaFoldDB" id="A0A172TWV9"/>
<dbReference type="InterPro" id="IPR051907">
    <property type="entry name" value="DoxX-like_oxidoreductase"/>
</dbReference>
<dbReference type="OrthoDB" id="680764at2"/>
<evidence type="ECO:0000256" key="7">
    <source>
        <dbReference type="SAM" id="Phobius"/>
    </source>
</evidence>
<protein>
    <recommendedName>
        <fullName evidence="10">DoxX family protein</fullName>
    </recommendedName>
</protein>
<organism evidence="8 9">
    <name type="scientific">Flavisolibacter tropicus</name>
    <dbReference type="NCBI Taxonomy" id="1492898"/>
    <lineage>
        <taxon>Bacteria</taxon>
        <taxon>Pseudomonadati</taxon>
        <taxon>Bacteroidota</taxon>
        <taxon>Chitinophagia</taxon>
        <taxon>Chitinophagales</taxon>
        <taxon>Chitinophagaceae</taxon>
        <taxon>Flavisolibacter</taxon>
    </lineage>
</organism>
<dbReference type="RefSeq" id="WP_066405678.1">
    <property type="nucleotide sequence ID" value="NZ_CP011390.1"/>
</dbReference>
<reference evidence="8 9" key="2">
    <citation type="journal article" date="2016" name="Int. J. Syst. Evol. Microbiol.">
        <title>Flavisolibacter tropicus sp. nov., isolated from tropical soil.</title>
        <authorList>
            <person name="Lee J.J."/>
            <person name="Kang M.S."/>
            <person name="Kim G.S."/>
            <person name="Lee C.S."/>
            <person name="Lim S."/>
            <person name="Lee J."/>
            <person name="Roh S.H."/>
            <person name="Kang H."/>
            <person name="Ha J.M."/>
            <person name="Bae S."/>
            <person name="Jung H.Y."/>
            <person name="Kim M.K."/>
        </authorList>
    </citation>
    <scope>NUCLEOTIDE SEQUENCE [LARGE SCALE GENOMIC DNA]</scope>
    <source>
        <strain evidence="8 9">LCS9</strain>
    </source>
</reference>
<feature type="transmembrane region" description="Helical" evidence="7">
    <location>
        <begin position="28"/>
        <end position="49"/>
    </location>
</feature>
<dbReference type="InterPro" id="IPR032808">
    <property type="entry name" value="DoxX"/>
</dbReference>
<dbReference type="Pfam" id="PF07681">
    <property type="entry name" value="DoxX"/>
    <property type="match status" value="1"/>
</dbReference>
<keyword evidence="4 7" id="KW-0812">Transmembrane</keyword>
<sequence>MGIVQRFQHWSHHTREDLTSNREDLTSTVLRVILGLILLGKGIAFLSNADELRSMIMNSRFSAGTTFLVSYVTFAHIFGGVFIIVGLLTRIVLLLQLPILIGALVFILPAQGISTFNGAFFLTLLVLILLLYSLVVGPGEVSMDDYMKKHLL</sequence>
<dbReference type="EMBL" id="CP011390">
    <property type="protein sequence ID" value="ANE51575.1"/>
    <property type="molecule type" value="Genomic_DNA"/>
</dbReference>
<name>A0A172TWV9_9BACT</name>
<keyword evidence="9" id="KW-1185">Reference proteome</keyword>
<keyword evidence="6 7" id="KW-0472">Membrane</keyword>
<comment type="similarity">
    <text evidence="2">Belongs to the DoxX family.</text>
</comment>
<dbReference type="STRING" id="1492898.SY85_14745"/>
<evidence type="ECO:0000313" key="8">
    <source>
        <dbReference type="EMBL" id="ANE51575.1"/>
    </source>
</evidence>
<dbReference type="PANTHER" id="PTHR33452">
    <property type="entry name" value="OXIDOREDUCTASE CATD-RELATED"/>
    <property type="match status" value="1"/>
</dbReference>
<evidence type="ECO:0000256" key="5">
    <source>
        <dbReference type="ARBA" id="ARBA00022989"/>
    </source>
</evidence>
<comment type="subcellular location">
    <subcellularLocation>
        <location evidence="1">Cell membrane</location>
        <topology evidence="1">Multi-pass membrane protein</topology>
    </subcellularLocation>
</comment>
<evidence type="ECO:0000313" key="9">
    <source>
        <dbReference type="Proteomes" id="UP000077177"/>
    </source>
</evidence>
<dbReference type="PANTHER" id="PTHR33452:SF1">
    <property type="entry name" value="INNER MEMBRANE PROTEIN YPHA-RELATED"/>
    <property type="match status" value="1"/>
</dbReference>
<keyword evidence="3" id="KW-1003">Cell membrane</keyword>
<dbReference type="GO" id="GO:0005886">
    <property type="term" value="C:plasma membrane"/>
    <property type="evidence" value="ECO:0007669"/>
    <property type="project" value="UniProtKB-SubCell"/>
</dbReference>